<keyword evidence="10" id="KW-0547">Nucleotide-binding</keyword>
<evidence type="ECO:0000256" key="11">
    <source>
        <dbReference type="ARBA" id="ARBA00022777"/>
    </source>
</evidence>
<feature type="domain" description="Protein kinase" evidence="21">
    <location>
        <begin position="341"/>
        <end position="626"/>
    </location>
</feature>
<evidence type="ECO:0000313" key="23">
    <source>
        <dbReference type="Proteomes" id="UP001055439"/>
    </source>
</evidence>
<dbReference type="FunFam" id="3.80.10.10:FF:000400">
    <property type="entry name" value="Nuclear pore complex protein NUP107"/>
    <property type="match status" value="1"/>
</dbReference>
<accession>A0A9E7FTP0</accession>
<dbReference type="AlphaFoldDB" id="A0A9E7FTP0"/>
<keyword evidence="7 19" id="KW-0812">Transmembrane</keyword>
<feature type="chain" id="PRO_5038565207" description="non-specific serine/threonine protein kinase" evidence="20">
    <location>
        <begin position="32"/>
        <end position="659"/>
    </location>
</feature>
<dbReference type="PANTHER" id="PTHR48007:SF64">
    <property type="entry name" value="POLLEN RECEPTOR-LIKE KINASE 1"/>
    <property type="match status" value="1"/>
</dbReference>
<evidence type="ECO:0000256" key="14">
    <source>
        <dbReference type="ARBA" id="ARBA00023136"/>
    </source>
</evidence>
<dbReference type="PROSITE" id="PS50011">
    <property type="entry name" value="PROTEIN_KINASE_DOM"/>
    <property type="match status" value="1"/>
</dbReference>
<evidence type="ECO:0000256" key="16">
    <source>
        <dbReference type="ARBA" id="ARBA00023180"/>
    </source>
</evidence>
<keyword evidence="5" id="KW-0433">Leucine-rich repeat</keyword>
<evidence type="ECO:0000256" key="2">
    <source>
        <dbReference type="ARBA" id="ARBA00008684"/>
    </source>
</evidence>
<evidence type="ECO:0000256" key="12">
    <source>
        <dbReference type="ARBA" id="ARBA00022840"/>
    </source>
</evidence>
<dbReference type="Gene3D" id="3.80.10.10">
    <property type="entry name" value="Ribonuclease Inhibitor"/>
    <property type="match status" value="2"/>
</dbReference>
<evidence type="ECO:0000256" key="18">
    <source>
        <dbReference type="ARBA" id="ARBA00048679"/>
    </source>
</evidence>
<sequence length="659" mass="73085">MADQSPPWPPHLLLLLFLFLFLFLATWRAAADASDDRSVLLDFKATTLPSAPLDWEGQDGPCTKNESKWTGVYCDEDGRVSILRLESMNLSGTLSLDVLSELPNLRSLSFSNNSLEGSIPDVTKLPKLKSIYLSMNRFAGEIPDGMFSAMLGLKVLWLSQNNFSGSIPSSLTAPKKLAELRLDSNKFEGQIPALWQPNLQLVNVSFNDLEGPIPERLSNMSASWFEGNKNLCGPPLAVSCESPKKKYLSPALLVVVILVSVAALVAIVGVTAFLFRRRTKETTTVNKLRSVKPETTVHLEADGMALGTVRHHEGEKKVPKEEKLLFVGERRGAFGLQDLLRASAEVLGSGNFGSSYKAILLHGPSVVVKRFKEMNGVSREDFQEHMRRLGRLSHPNLLPLLAYYYRKEEKLLISDYIPNGSLAHMLYGNRTNCSIILCAGNRTSRTSPLDWPARLKIIKGVARGLAYLYEELPMLSVPHGHLKSSNVLLDLSFEPVLTDYALMPVVNKAHASEFMVAYKSPECAQHGKPSTKSDVWSLGILMLEILTGRFPANHLRPGRAGTDLARWVSSVIREEWTGEVFDSTMKGTRNSDGEMLKLLRIAMACCETDVRKRCEMAAALERIEELKERESDAEFSSAVSEGENFYSSKALTDDDFSIS</sequence>
<comment type="catalytic activity">
    <reaction evidence="18">
        <text>L-seryl-[protein] + ATP = O-phospho-L-seryl-[protein] + ADP + H(+)</text>
        <dbReference type="Rhea" id="RHEA:17989"/>
        <dbReference type="Rhea" id="RHEA-COMP:9863"/>
        <dbReference type="Rhea" id="RHEA-COMP:11604"/>
        <dbReference type="ChEBI" id="CHEBI:15378"/>
        <dbReference type="ChEBI" id="CHEBI:29999"/>
        <dbReference type="ChEBI" id="CHEBI:30616"/>
        <dbReference type="ChEBI" id="CHEBI:83421"/>
        <dbReference type="ChEBI" id="CHEBI:456216"/>
        <dbReference type="EC" id="2.7.11.1"/>
    </reaction>
</comment>
<evidence type="ECO:0000313" key="22">
    <source>
        <dbReference type="EMBL" id="URD99768.1"/>
    </source>
</evidence>
<evidence type="ECO:0000256" key="6">
    <source>
        <dbReference type="ARBA" id="ARBA00022679"/>
    </source>
</evidence>
<dbReference type="Pfam" id="PF07714">
    <property type="entry name" value="PK_Tyr_Ser-Thr"/>
    <property type="match status" value="1"/>
</dbReference>
<evidence type="ECO:0000256" key="17">
    <source>
        <dbReference type="ARBA" id="ARBA00047899"/>
    </source>
</evidence>
<evidence type="ECO:0000256" key="15">
    <source>
        <dbReference type="ARBA" id="ARBA00023170"/>
    </source>
</evidence>
<evidence type="ECO:0000256" key="19">
    <source>
        <dbReference type="SAM" id="Phobius"/>
    </source>
</evidence>
<dbReference type="EMBL" id="CP097506">
    <property type="protein sequence ID" value="URD99768.1"/>
    <property type="molecule type" value="Genomic_DNA"/>
</dbReference>
<dbReference type="Gene3D" id="3.30.200.20">
    <property type="entry name" value="Phosphorylase Kinase, domain 1"/>
    <property type="match status" value="1"/>
</dbReference>
<dbReference type="FunFam" id="3.30.200.20:FF:000307">
    <property type="entry name" value="pollen receptor-like kinase 1"/>
    <property type="match status" value="1"/>
</dbReference>
<evidence type="ECO:0000256" key="13">
    <source>
        <dbReference type="ARBA" id="ARBA00022989"/>
    </source>
</evidence>
<keyword evidence="15 22" id="KW-0675">Receptor</keyword>
<keyword evidence="8 20" id="KW-0732">Signal</keyword>
<keyword evidence="14 19" id="KW-0472">Membrane</keyword>
<evidence type="ECO:0000256" key="7">
    <source>
        <dbReference type="ARBA" id="ARBA00022692"/>
    </source>
</evidence>
<name>A0A9E7FTP0_9LILI</name>
<dbReference type="InterPro" id="IPR001611">
    <property type="entry name" value="Leu-rich_rpt"/>
</dbReference>
<dbReference type="InterPro" id="IPR001245">
    <property type="entry name" value="Ser-Thr/Tyr_kinase_cat_dom"/>
</dbReference>
<keyword evidence="4" id="KW-0597">Phosphoprotein</keyword>
<keyword evidence="16" id="KW-0325">Glycoprotein</keyword>
<evidence type="ECO:0000256" key="9">
    <source>
        <dbReference type="ARBA" id="ARBA00022737"/>
    </source>
</evidence>
<dbReference type="InterPro" id="IPR013210">
    <property type="entry name" value="LRR_N_plant-typ"/>
</dbReference>
<keyword evidence="23" id="KW-1185">Reference proteome</keyword>
<evidence type="ECO:0000256" key="5">
    <source>
        <dbReference type="ARBA" id="ARBA00022614"/>
    </source>
</evidence>
<dbReference type="InterPro" id="IPR046959">
    <property type="entry name" value="PRK1-6/SRF4-like"/>
</dbReference>
<evidence type="ECO:0000259" key="21">
    <source>
        <dbReference type="PROSITE" id="PS50011"/>
    </source>
</evidence>
<keyword evidence="9" id="KW-0677">Repeat</keyword>
<dbReference type="Pfam" id="PF08263">
    <property type="entry name" value="LRRNT_2"/>
    <property type="match status" value="1"/>
</dbReference>
<gene>
    <name evidence="22" type="ORF">MUK42_32263</name>
</gene>
<dbReference type="FunFam" id="1.10.510.10:FF:000480">
    <property type="entry name" value="Pollen receptor-like kinase 1"/>
    <property type="match status" value="1"/>
</dbReference>
<keyword evidence="11 22" id="KW-0418">Kinase</keyword>
<evidence type="ECO:0000256" key="1">
    <source>
        <dbReference type="ARBA" id="ARBA00004167"/>
    </source>
</evidence>
<evidence type="ECO:0000256" key="8">
    <source>
        <dbReference type="ARBA" id="ARBA00022729"/>
    </source>
</evidence>
<dbReference type="InterPro" id="IPR032675">
    <property type="entry name" value="LRR_dom_sf"/>
</dbReference>
<keyword evidence="6" id="KW-0808">Transferase</keyword>
<comment type="subcellular location">
    <subcellularLocation>
        <location evidence="1">Membrane</location>
        <topology evidence="1">Single-pass membrane protein</topology>
    </subcellularLocation>
</comment>
<dbReference type="InterPro" id="IPR000719">
    <property type="entry name" value="Prot_kinase_dom"/>
</dbReference>
<dbReference type="Pfam" id="PF13855">
    <property type="entry name" value="LRR_8"/>
    <property type="match status" value="1"/>
</dbReference>
<organism evidence="22 23">
    <name type="scientific">Musa troglodytarum</name>
    <name type="common">fe'i banana</name>
    <dbReference type="NCBI Taxonomy" id="320322"/>
    <lineage>
        <taxon>Eukaryota</taxon>
        <taxon>Viridiplantae</taxon>
        <taxon>Streptophyta</taxon>
        <taxon>Embryophyta</taxon>
        <taxon>Tracheophyta</taxon>
        <taxon>Spermatophyta</taxon>
        <taxon>Magnoliopsida</taxon>
        <taxon>Liliopsida</taxon>
        <taxon>Zingiberales</taxon>
        <taxon>Musaceae</taxon>
        <taxon>Musa</taxon>
    </lineage>
</organism>
<protein>
    <recommendedName>
        <fullName evidence="3">non-specific serine/threonine protein kinase</fullName>
        <ecNumber evidence="3">2.7.11.1</ecNumber>
    </recommendedName>
</protein>
<dbReference type="GO" id="GO:0005524">
    <property type="term" value="F:ATP binding"/>
    <property type="evidence" value="ECO:0007669"/>
    <property type="project" value="UniProtKB-KW"/>
</dbReference>
<evidence type="ECO:0000256" key="3">
    <source>
        <dbReference type="ARBA" id="ARBA00012513"/>
    </source>
</evidence>
<dbReference type="SUPFAM" id="SSF56112">
    <property type="entry name" value="Protein kinase-like (PK-like)"/>
    <property type="match status" value="1"/>
</dbReference>
<dbReference type="InterPro" id="IPR011009">
    <property type="entry name" value="Kinase-like_dom_sf"/>
</dbReference>
<dbReference type="Gene3D" id="1.10.510.10">
    <property type="entry name" value="Transferase(Phosphotransferase) domain 1"/>
    <property type="match status" value="1"/>
</dbReference>
<dbReference type="SUPFAM" id="SSF52058">
    <property type="entry name" value="L domain-like"/>
    <property type="match status" value="1"/>
</dbReference>
<evidence type="ECO:0000256" key="20">
    <source>
        <dbReference type="SAM" id="SignalP"/>
    </source>
</evidence>
<keyword evidence="13 19" id="KW-1133">Transmembrane helix</keyword>
<dbReference type="PROSITE" id="PS51450">
    <property type="entry name" value="LRR"/>
    <property type="match status" value="1"/>
</dbReference>
<dbReference type="PANTHER" id="PTHR48007">
    <property type="entry name" value="LEUCINE-RICH REPEAT RECEPTOR-LIKE PROTEIN KINASE PXC1"/>
    <property type="match status" value="1"/>
</dbReference>
<feature type="transmembrane region" description="Helical" evidence="19">
    <location>
        <begin position="247"/>
        <end position="275"/>
    </location>
</feature>
<proteinExistence type="inferred from homology"/>
<feature type="signal peptide" evidence="20">
    <location>
        <begin position="1"/>
        <end position="31"/>
    </location>
</feature>
<evidence type="ECO:0000256" key="4">
    <source>
        <dbReference type="ARBA" id="ARBA00022553"/>
    </source>
</evidence>
<evidence type="ECO:0000256" key="10">
    <source>
        <dbReference type="ARBA" id="ARBA00022741"/>
    </source>
</evidence>
<dbReference type="Pfam" id="PF00560">
    <property type="entry name" value="LRR_1"/>
    <property type="match status" value="1"/>
</dbReference>
<reference evidence="22" key="1">
    <citation type="submission" date="2022-05" db="EMBL/GenBank/DDBJ databases">
        <title>The Musa troglodytarum L. genome provides insights into the mechanism of non-climacteric behaviour and enrichment of carotenoids.</title>
        <authorList>
            <person name="Wang J."/>
        </authorList>
    </citation>
    <scope>NUCLEOTIDE SEQUENCE</scope>
    <source>
        <tissue evidence="22">Leaf</tissue>
    </source>
</reference>
<comment type="similarity">
    <text evidence="2">Belongs to the protein kinase superfamily. Ser/Thr protein kinase family.</text>
</comment>
<comment type="catalytic activity">
    <reaction evidence="17">
        <text>L-threonyl-[protein] + ATP = O-phospho-L-threonyl-[protein] + ADP + H(+)</text>
        <dbReference type="Rhea" id="RHEA:46608"/>
        <dbReference type="Rhea" id="RHEA-COMP:11060"/>
        <dbReference type="Rhea" id="RHEA-COMP:11605"/>
        <dbReference type="ChEBI" id="CHEBI:15378"/>
        <dbReference type="ChEBI" id="CHEBI:30013"/>
        <dbReference type="ChEBI" id="CHEBI:30616"/>
        <dbReference type="ChEBI" id="CHEBI:61977"/>
        <dbReference type="ChEBI" id="CHEBI:456216"/>
        <dbReference type="EC" id="2.7.11.1"/>
    </reaction>
</comment>
<dbReference type="GO" id="GO:0004674">
    <property type="term" value="F:protein serine/threonine kinase activity"/>
    <property type="evidence" value="ECO:0007669"/>
    <property type="project" value="UniProtKB-EC"/>
</dbReference>
<dbReference type="Proteomes" id="UP001055439">
    <property type="component" value="Chromosome 4"/>
</dbReference>
<keyword evidence="12" id="KW-0067">ATP-binding</keyword>
<dbReference type="EC" id="2.7.11.1" evidence="3"/>
<dbReference type="GO" id="GO:0016020">
    <property type="term" value="C:membrane"/>
    <property type="evidence" value="ECO:0007669"/>
    <property type="project" value="UniProtKB-SubCell"/>
</dbReference>
<dbReference type="OrthoDB" id="418615at2759"/>